<comment type="caution">
    <text evidence="1">The sequence shown here is derived from an EMBL/GenBank/DDBJ whole genome shotgun (WGS) entry which is preliminary data.</text>
</comment>
<sequence length="113" mass="12964">MKVRLSPAELAVFEDAVHIYPFRRMVWSHNRNVLRRKFTDSEILCMGNGISPLEIAIGCRVVLQKNLSITTGLCNGNSGVVRDVVYIRNVDAEREGEVEYIIVEFDQYEGERF</sequence>
<dbReference type="AlphaFoldDB" id="A0A8J2NIR2"/>
<gene>
    <name evidence="1" type="ORF">AFUS01_LOCUS751</name>
</gene>
<organism evidence="1 2">
    <name type="scientific">Allacma fusca</name>
    <dbReference type="NCBI Taxonomy" id="39272"/>
    <lineage>
        <taxon>Eukaryota</taxon>
        <taxon>Metazoa</taxon>
        <taxon>Ecdysozoa</taxon>
        <taxon>Arthropoda</taxon>
        <taxon>Hexapoda</taxon>
        <taxon>Collembola</taxon>
        <taxon>Symphypleona</taxon>
        <taxon>Sminthuridae</taxon>
        <taxon>Allacma</taxon>
    </lineage>
</organism>
<evidence type="ECO:0000313" key="2">
    <source>
        <dbReference type="Proteomes" id="UP000708208"/>
    </source>
</evidence>
<keyword evidence="2" id="KW-1185">Reference proteome</keyword>
<dbReference type="EMBL" id="CAJVCH010003977">
    <property type="protein sequence ID" value="CAG7651133.1"/>
    <property type="molecule type" value="Genomic_DNA"/>
</dbReference>
<proteinExistence type="predicted"/>
<evidence type="ECO:0000313" key="1">
    <source>
        <dbReference type="EMBL" id="CAG7651133.1"/>
    </source>
</evidence>
<name>A0A8J2NIR2_9HEXA</name>
<dbReference type="OrthoDB" id="416437at2759"/>
<protein>
    <submittedName>
        <fullName evidence="1">Uncharacterized protein</fullName>
    </submittedName>
</protein>
<dbReference type="Proteomes" id="UP000708208">
    <property type="component" value="Unassembled WGS sequence"/>
</dbReference>
<feature type="non-terminal residue" evidence="1">
    <location>
        <position position="113"/>
    </location>
</feature>
<accession>A0A8J2NIR2</accession>
<reference evidence="1" key="1">
    <citation type="submission" date="2021-06" db="EMBL/GenBank/DDBJ databases">
        <authorList>
            <person name="Hodson N. C."/>
            <person name="Mongue J. A."/>
            <person name="Jaron S. K."/>
        </authorList>
    </citation>
    <scope>NUCLEOTIDE SEQUENCE</scope>
</reference>